<evidence type="ECO:0000313" key="1">
    <source>
        <dbReference type="EMBL" id="TYC47966.1"/>
    </source>
</evidence>
<name>A0A6C2C365_9LACO</name>
<keyword evidence="2" id="KW-1185">Reference proteome</keyword>
<dbReference type="EMBL" id="SDGZ01000026">
    <property type="protein sequence ID" value="TYC47966.1"/>
    <property type="molecule type" value="Genomic_DNA"/>
</dbReference>
<organism evidence="1 2">
    <name type="scientific">Weissella muntiaci</name>
    <dbReference type="NCBI Taxonomy" id="2508881"/>
    <lineage>
        <taxon>Bacteria</taxon>
        <taxon>Bacillati</taxon>
        <taxon>Bacillota</taxon>
        <taxon>Bacilli</taxon>
        <taxon>Lactobacillales</taxon>
        <taxon>Lactobacillaceae</taxon>
        <taxon>Weissella</taxon>
    </lineage>
</organism>
<protein>
    <submittedName>
        <fullName evidence="1">Uncharacterized protein</fullName>
    </submittedName>
</protein>
<accession>A0A6C2C365</accession>
<proteinExistence type="predicted"/>
<gene>
    <name evidence="1" type="ORF">ESZ50_10685</name>
</gene>
<evidence type="ECO:0000313" key="2">
    <source>
        <dbReference type="Proteomes" id="UP000371977"/>
    </source>
</evidence>
<sequence length="103" mass="11993">MADRQTLDIIEEITRMDDSTYREIGNLLQNGQAEYAVEHGMIKEVRIMKINIPRSSNVEKYEDYVNSNFEIPSTVAVEQWTEWKKTPEMEALVEAILNENQLS</sequence>
<dbReference type="OrthoDB" id="2141081at2"/>
<comment type="caution">
    <text evidence="1">The sequence shown here is derived from an EMBL/GenBank/DDBJ whole genome shotgun (WGS) entry which is preliminary data.</text>
</comment>
<dbReference type="Proteomes" id="UP000371977">
    <property type="component" value="Unassembled WGS sequence"/>
</dbReference>
<dbReference type="RefSeq" id="WP_148623828.1">
    <property type="nucleotide sequence ID" value="NZ_SDGZ01000026.1"/>
</dbReference>
<reference evidence="1 2" key="1">
    <citation type="submission" date="2019-01" db="EMBL/GenBank/DDBJ databases">
        <title>Weissella sp. nov., a novel lactic acid bacterium isolated from animal feces.</title>
        <authorList>
            <person name="Wang L.-T."/>
        </authorList>
    </citation>
    <scope>NUCLEOTIDE SEQUENCE [LARGE SCALE GENOMIC DNA]</scope>
    <source>
        <strain evidence="1 2">8H-2</strain>
    </source>
</reference>
<dbReference type="AlphaFoldDB" id="A0A6C2C365"/>